<dbReference type="InterPro" id="IPR012334">
    <property type="entry name" value="Pectin_lyas_fold"/>
</dbReference>
<dbReference type="InterPro" id="IPR011050">
    <property type="entry name" value="Pectin_lyase_fold/virulence"/>
</dbReference>
<dbReference type="EMBL" id="KZ305040">
    <property type="protein sequence ID" value="PIA41141.1"/>
    <property type="molecule type" value="Genomic_DNA"/>
</dbReference>
<dbReference type="SUPFAM" id="SSF51126">
    <property type="entry name" value="Pectin lyase-like"/>
    <property type="match status" value="1"/>
</dbReference>
<keyword evidence="5 9" id="KW-0378">Hydrolase</keyword>
<dbReference type="STRING" id="218851.A0A2G5DC93"/>
<evidence type="ECO:0000313" key="12">
    <source>
        <dbReference type="Proteomes" id="UP000230069"/>
    </source>
</evidence>
<dbReference type="AlphaFoldDB" id="A0A2G5DC93"/>
<name>A0A2G5DC93_AQUCA</name>
<comment type="subcellular location">
    <subcellularLocation>
        <location evidence="1">Secreted</location>
        <location evidence="1">Cell wall</location>
    </subcellularLocation>
</comment>
<organism evidence="11 12">
    <name type="scientific">Aquilegia coerulea</name>
    <name type="common">Rocky mountain columbine</name>
    <dbReference type="NCBI Taxonomy" id="218851"/>
    <lineage>
        <taxon>Eukaryota</taxon>
        <taxon>Viridiplantae</taxon>
        <taxon>Streptophyta</taxon>
        <taxon>Embryophyta</taxon>
        <taxon>Tracheophyta</taxon>
        <taxon>Spermatophyta</taxon>
        <taxon>Magnoliopsida</taxon>
        <taxon>Ranunculales</taxon>
        <taxon>Ranunculaceae</taxon>
        <taxon>Thalictroideae</taxon>
        <taxon>Aquilegia</taxon>
    </lineage>
</organism>
<keyword evidence="3" id="KW-0134">Cell wall</keyword>
<dbReference type="SMART" id="SM00710">
    <property type="entry name" value="PbH1"/>
    <property type="match status" value="7"/>
</dbReference>
<feature type="chain" id="PRO_5013754282" description="Polygalacturonase" evidence="10">
    <location>
        <begin position="24"/>
        <end position="392"/>
    </location>
</feature>
<dbReference type="GO" id="GO:0004650">
    <property type="term" value="F:polygalacturonase activity"/>
    <property type="evidence" value="ECO:0007669"/>
    <property type="project" value="InterPro"/>
</dbReference>
<dbReference type="InParanoid" id="A0A2G5DC93"/>
<dbReference type="PROSITE" id="PS00502">
    <property type="entry name" value="POLYGALACTURONASE"/>
    <property type="match status" value="1"/>
</dbReference>
<reference evidence="11 12" key="1">
    <citation type="submission" date="2017-09" db="EMBL/GenBank/DDBJ databases">
        <title>WGS assembly of Aquilegia coerulea Goldsmith.</title>
        <authorList>
            <person name="Hodges S."/>
            <person name="Kramer E."/>
            <person name="Nordborg M."/>
            <person name="Tomkins J."/>
            <person name="Borevitz J."/>
            <person name="Derieg N."/>
            <person name="Yan J."/>
            <person name="Mihaltcheva S."/>
            <person name="Hayes R.D."/>
            <person name="Rokhsar D."/>
        </authorList>
    </citation>
    <scope>NUCLEOTIDE SEQUENCE [LARGE SCALE GENOMIC DNA]</scope>
    <source>
        <strain evidence="12">cv. Goldsmith</strain>
    </source>
</reference>
<dbReference type="Pfam" id="PF00295">
    <property type="entry name" value="Glyco_hydro_28"/>
    <property type="match status" value="1"/>
</dbReference>
<evidence type="ECO:0000256" key="3">
    <source>
        <dbReference type="ARBA" id="ARBA00022512"/>
    </source>
</evidence>
<keyword evidence="10" id="KW-0732">Signal</keyword>
<dbReference type="Gene3D" id="2.160.20.10">
    <property type="entry name" value="Single-stranded right-handed beta-helix, Pectin lyase-like"/>
    <property type="match status" value="1"/>
</dbReference>
<keyword evidence="6 9" id="KW-0326">Glycosidase</keyword>
<keyword evidence="12" id="KW-1185">Reference proteome</keyword>
<dbReference type="GO" id="GO:0005975">
    <property type="term" value="P:carbohydrate metabolic process"/>
    <property type="evidence" value="ECO:0007669"/>
    <property type="project" value="InterPro"/>
</dbReference>
<evidence type="ECO:0000256" key="8">
    <source>
        <dbReference type="PROSITE-ProRule" id="PRU10052"/>
    </source>
</evidence>
<sequence>MEKITMISVVFLLLVLFFSSSKASIEYNVLKLGAKSNGKTDSTKAFLQAWTSACNSDYSATIHVPRGRYLLNNIVFNGQDCKNYEITFQIEGTLVAPSDYNIIGKSQDWIKFKDVNGVKIYGGTLDGRGTGLWTCKLASKGCPHGATSLKIGNSKNVVIQGLSSVNSQKFHIVIHESENVYLQGMTITASGNSPNTDGIHVEASKGVTITEADIGTGDDCISIGPGTKNLWIEHINCGPGHGISIGSLGKVFNENGVQNVTVKTVAFTGTQNGLRIKTWARPSKGFVRHVLFENATMINVENPVIIDQNYCPGRQNCPNQVSGVKISDVTYRGVRGSSATEFAVKFDCSSKKPCSGIILDKVHLTYGKKPARSSCASVDGSTYNEVQPSSCL</sequence>
<keyword evidence="4" id="KW-0964">Secreted</keyword>
<dbReference type="Proteomes" id="UP000230069">
    <property type="component" value="Unassembled WGS sequence"/>
</dbReference>
<comment type="similarity">
    <text evidence="2 9">Belongs to the glycosyl hydrolase 28 family.</text>
</comment>
<dbReference type="OrthoDB" id="187139at2759"/>
<protein>
    <recommendedName>
        <fullName evidence="13">Polygalacturonase</fullName>
    </recommendedName>
</protein>
<evidence type="ECO:0000256" key="4">
    <source>
        <dbReference type="ARBA" id="ARBA00022525"/>
    </source>
</evidence>
<keyword evidence="7" id="KW-0961">Cell wall biogenesis/degradation</keyword>
<evidence type="ECO:0000256" key="10">
    <source>
        <dbReference type="SAM" id="SignalP"/>
    </source>
</evidence>
<gene>
    <name evidence="11" type="ORF">AQUCO_02300144v1</name>
</gene>
<evidence type="ECO:0000313" key="11">
    <source>
        <dbReference type="EMBL" id="PIA41141.1"/>
    </source>
</evidence>
<accession>A0A2G5DC93</accession>
<evidence type="ECO:0000256" key="6">
    <source>
        <dbReference type="ARBA" id="ARBA00023295"/>
    </source>
</evidence>
<dbReference type="FunFam" id="2.160.20.10:FF:000004">
    <property type="entry name" value="Pectin lyase-like superfamily protein"/>
    <property type="match status" value="1"/>
</dbReference>
<feature type="active site" evidence="8">
    <location>
        <position position="241"/>
    </location>
</feature>
<dbReference type="InterPro" id="IPR006626">
    <property type="entry name" value="PbH1"/>
</dbReference>
<feature type="signal peptide" evidence="10">
    <location>
        <begin position="1"/>
        <end position="23"/>
    </location>
</feature>
<evidence type="ECO:0008006" key="13">
    <source>
        <dbReference type="Google" id="ProtNLM"/>
    </source>
</evidence>
<evidence type="ECO:0000256" key="7">
    <source>
        <dbReference type="ARBA" id="ARBA00023316"/>
    </source>
</evidence>
<evidence type="ECO:0000256" key="9">
    <source>
        <dbReference type="RuleBase" id="RU361169"/>
    </source>
</evidence>
<proteinExistence type="inferred from homology"/>
<dbReference type="FunCoup" id="A0A2G5DC93">
    <property type="interactions" value="76"/>
</dbReference>
<dbReference type="InterPro" id="IPR000743">
    <property type="entry name" value="Glyco_hydro_28"/>
</dbReference>
<evidence type="ECO:0000256" key="2">
    <source>
        <dbReference type="ARBA" id="ARBA00008834"/>
    </source>
</evidence>
<evidence type="ECO:0000256" key="1">
    <source>
        <dbReference type="ARBA" id="ARBA00004191"/>
    </source>
</evidence>
<dbReference type="GO" id="GO:0071555">
    <property type="term" value="P:cell wall organization"/>
    <property type="evidence" value="ECO:0007669"/>
    <property type="project" value="UniProtKB-KW"/>
</dbReference>
<evidence type="ECO:0000256" key="5">
    <source>
        <dbReference type="ARBA" id="ARBA00022801"/>
    </source>
</evidence>
<dbReference type="PANTHER" id="PTHR31375">
    <property type="match status" value="1"/>
</dbReference>